<feature type="region of interest" description="Disordered" evidence="4">
    <location>
        <begin position="490"/>
        <end position="541"/>
    </location>
</feature>
<dbReference type="GO" id="GO:0005737">
    <property type="term" value="C:cytoplasm"/>
    <property type="evidence" value="ECO:0007669"/>
    <property type="project" value="TreeGrafter"/>
</dbReference>
<protein>
    <recommendedName>
        <fullName evidence="5">Protein kinase domain-containing protein</fullName>
    </recommendedName>
</protein>
<dbReference type="Pfam" id="PF00069">
    <property type="entry name" value="Pkinase"/>
    <property type="match status" value="1"/>
</dbReference>
<evidence type="ECO:0000256" key="4">
    <source>
        <dbReference type="SAM" id="MobiDB-lite"/>
    </source>
</evidence>
<sequence length="541" mass="58778">MSATPSIAARRVQSAFCRSPPPAVRCPPQRMPARQAIPGLYCEGSWSTAEQKRRHFIVEGQVLKLFGRRGKTFKGQLNLAAVTALRPATDPAAPTGTLELQLDGVVRASRRPTSYFLAPERSAAELFLALGGAVPSQATSDDLWRTHMRSRPAGGIGGTGQASHEYRVGRTLGTGTFGKVKLAQRLADGQMVAIKCLNRNRIVFAAQGERLAREIRLLKLLNHPNVIRLHEVLHTPSEILMVMEYVHGGDLLEVLNTQPRFREEQVRAIFAQICCGVSFCHSLGVAHRDLKPENILLERVGDDFQIRVADFGLSTIMQAGQLLSTSCGSPHYVAPEILNFDGTARYDGREADVWSLGVILHVLLCYRLPFEADSTTLLYKKIRQGLPSLPPHVSELATQLLGGMLEVSPERRWTLEQVVRSEWLSLDVEAPKWSQLVDAVVDADAADGGVSSWALISPSRLATASPEPEPSAGIEVRRAFTFDFLPRTLDSESEGEAPDPGFGSYPGSHAPSPTTGLRAPSARGSCREQNGSRGSSSGNGA</sequence>
<evidence type="ECO:0000259" key="5">
    <source>
        <dbReference type="PROSITE" id="PS50011"/>
    </source>
</evidence>
<dbReference type="PROSITE" id="PS50011">
    <property type="entry name" value="PROTEIN_KINASE_DOM"/>
    <property type="match status" value="1"/>
</dbReference>
<dbReference type="EMBL" id="HBIR01027909">
    <property type="protein sequence ID" value="CAE0555992.1"/>
    <property type="molecule type" value="Transcribed_RNA"/>
</dbReference>
<feature type="compositionally biased region" description="Low complexity" evidence="4">
    <location>
        <begin position="531"/>
        <end position="541"/>
    </location>
</feature>
<gene>
    <name evidence="6" type="ORF">EHUX00137_LOCUS21557</name>
</gene>
<proteinExistence type="predicted"/>
<organism evidence="6">
    <name type="scientific">Emiliania huxleyi</name>
    <name type="common">Coccolithophore</name>
    <name type="synonym">Pontosphaera huxleyi</name>
    <dbReference type="NCBI Taxonomy" id="2903"/>
    <lineage>
        <taxon>Eukaryota</taxon>
        <taxon>Haptista</taxon>
        <taxon>Haptophyta</taxon>
        <taxon>Prymnesiophyceae</taxon>
        <taxon>Isochrysidales</taxon>
        <taxon>Noelaerhabdaceae</taxon>
        <taxon>Emiliania</taxon>
    </lineage>
</organism>
<accession>A0A7S3SJA7</accession>
<dbReference type="GO" id="GO:0004674">
    <property type="term" value="F:protein serine/threonine kinase activity"/>
    <property type="evidence" value="ECO:0007669"/>
    <property type="project" value="TreeGrafter"/>
</dbReference>
<dbReference type="PANTHER" id="PTHR24346:SF110">
    <property type="entry name" value="NON-SPECIFIC SERINE_THREONINE PROTEIN KINASE"/>
    <property type="match status" value="1"/>
</dbReference>
<dbReference type="SMART" id="SM00220">
    <property type="entry name" value="S_TKc"/>
    <property type="match status" value="1"/>
</dbReference>
<dbReference type="GO" id="GO:0005524">
    <property type="term" value="F:ATP binding"/>
    <property type="evidence" value="ECO:0007669"/>
    <property type="project" value="UniProtKB-UniRule"/>
</dbReference>
<evidence type="ECO:0000256" key="2">
    <source>
        <dbReference type="ARBA" id="ARBA00022840"/>
    </source>
</evidence>
<dbReference type="InterPro" id="IPR017441">
    <property type="entry name" value="Protein_kinase_ATP_BS"/>
</dbReference>
<dbReference type="Gene3D" id="1.10.510.10">
    <property type="entry name" value="Transferase(Phosphotransferase) domain 1"/>
    <property type="match status" value="1"/>
</dbReference>
<dbReference type="PROSITE" id="PS00108">
    <property type="entry name" value="PROTEIN_KINASE_ST"/>
    <property type="match status" value="1"/>
</dbReference>
<dbReference type="InterPro" id="IPR000719">
    <property type="entry name" value="Prot_kinase_dom"/>
</dbReference>
<evidence type="ECO:0000313" key="6">
    <source>
        <dbReference type="EMBL" id="CAE0555992.1"/>
    </source>
</evidence>
<evidence type="ECO:0000256" key="3">
    <source>
        <dbReference type="PROSITE-ProRule" id="PRU10141"/>
    </source>
</evidence>
<dbReference type="FunFam" id="1.10.510.10:FF:000571">
    <property type="entry name" value="Maternal embryonic leucine zipper kinase"/>
    <property type="match status" value="1"/>
</dbReference>
<dbReference type="FunFam" id="3.30.200.20:FF:000042">
    <property type="entry name" value="Aurora kinase A"/>
    <property type="match status" value="1"/>
</dbReference>
<dbReference type="PROSITE" id="PS00107">
    <property type="entry name" value="PROTEIN_KINASE_ATP"/>
    <property type="match status" value="1"/>
</dbReference>
<dbReference type="InterPro" id="IPR008271">
    <property type="entry name" value="Ser/Thr_kinase_AS"/>
</dbReference>
<dbReference type="GO" id="GO:0035556">
    <property type="term" value="P:intracellular signal transduction"/>
    <property type="evidence" value="ECO:0007669"/>
    <property type="project" value="TreeGrafter"/>
</dbReference>
<evidence type="ECO:0000256" key="1">
    <source>
        <dbReference type="ARBA" id="ARBA00022741"/>
    </source>
</evidence>
<name>A0A7S3SJA7_EMIHU</name>
<reference evidence="6" key="1">
    <citation type="submission" date="2021-01" db="EMBL/GenBank/DDBJ databases">
        <authorList>
            <person name="Corre E."/>
            <person name="Pelletier E."/>
            <person name="Niang G."/>
            <person name="Scheremetjew M."/>
            <person name="Finn R."/>
            <person name="Kale V."/>
            <person name="Holt S."/>
            <person name="Cochrane G."/>
            <person name="Meng A."/>
            <person name="Brown T."/>
            <person name="Cohen L."/>
        </authorList>
    </citation>
    <scope>NUCLEOTIDE SEQUENCE</scope>
    <source>
        <strain evidence="6">379</strain>
    </source>
</reference>
<keyword evidence="2 3" id="KW-0067">ATP-binding</keyword>
<dbReference type="SUPFAM" id="SSF56112">
    <property type="entry name" value="Protein kinase-like (PK-like)"/>
    <property type="match status" value="1"/>
</dbReference>
<feature type="binding site" evidence="3">
    <location>
        <position position="195"/>
    </location>
    <ligand>
        <name>ATP</name>
        <dbReference type="ChEBI" id="CHEBI:30616"/>
    </ligand>
</feature>
<dbReference type="AlphaFoldDB" id="A0A7S3SJA7"/>
<dbReference type="CDD" id="cd14003">
    <property type="entry name" value="STKc_AMPK-like"/>
    <property type="match status" value="1"/>
</dbReference>
<feature type="domain" description="Protein kinase" evidence="5">
    <location>
        <begin position="166"/>
        <end position="424"/>
    </location>
</feature>
<dbReference type="InterPro" id="IPR011009">
    <property type="entry name" value="Kinase-like_dom_sf"/>
</dbReference>
<keyword evidence="1 3" id="KW-0547">Nucleotide-binding</keyword>
<dbReference type="PANTHER" id="PTHR24346">
    <property type="entry name" value="MAP/MICROTUBULE AFFINITY-REGULATING KINASE"/>
    <property type="match status" value="1"/>
</dbReference>